<feature type="region of interest" description="Disordered" evidence="1">
    <location>
        <begin position="44"/>
        <end position="88"/>
    </location>
</feature>
<dbReference type="EMBL" id="BT085179">
    <property type="protein sequence ID" value="ACR35532.1"/>
    <property type="molecule type" value="mRNA"/>
</dbReference>
<evidence type="ECO:0008006" key="4">
    <source>
        <dbReference type="Google" id="ProtNLM"/>
    </source>
</evidence>
<evidence type="ECO:0000256" key="2">
    <source>
        <dbReference type="SAM" id="SignalP"/>
    </source>
</evidence>
<organism evidence="3">
    <name type="scientific">Zea mays</name>
    <name type="common">Maize</name>
    <dbReference type="NCBI Taxonomy" id="4577"/>
    <lineage>
        <taxon>Eukaryota</taxon>
        <taxon>Viridiplantae</taxon>
        <taxon>Streptophyta</taxon>
        <taxon>Embryophyta</taxon>
        <taxon>Tracheophyta</taxon>
        <taxon>Spermatophyta</taxon>
        <taxon>Magnoliopsida</taxon>
        <taxon>Liliopsida</taxon>
        <taxon>Poales</taxon>
        <taxon>Poaceae</taxon>
        <taxon>PACMAD clade</taxon>
        <taxon>Panicoideae</taxon>
        <taxon>Andropogonodae</taxon>
        <taxon>Andropogoneae</taxon>
        <taxon>Tripsacinae</taxon>
        <taxon>Zea</taxon>
    </lineage>
</organism>
<feature type="compositionally biased region" description="Low complexity" evidence="1">
    <location>
        <begin position="78"/>
        <end position="88"/>
    </location>
</feature>
<sequence>MTSLWAIAFSGWSSSAVLLAPPSELRRLRAPPFPGAEYCPATSFTTTPTLSSSPSSSRSGIPSSSRTSRELRLGMNGAAGAAGAVAES</sequence>
<reference evidence="3" key="1">
    <citation type="journal article" date="2009" name="PLoS Genet.">
        <title>Sequencing, mapping, and analysis of 27,455 maize full-length cDNAs.</title>
        <authorList>
            <person name="Soderlund C."/>
            <person name="Descour A."/>
            <person name="Kudrna D."/>
            <person name="Bomhoff M."/>
            <person name="Boyd L."/>
            <person name="Currie J."/>
            <person name="Angelova A."/>
            <person name="Collura K."/>
            <person name="Wissotski M."/>
            <person name="Ashley E."/>
            <person name="Morrow D."/>
            <person name="Fernandes J."/>
            <person name="Walbot V."/>
            <person name="Yu Y."/>
        </authorList>
    </citation>
    <scope>NUCLEOTIDE SEQUENCE</scope>
    <source>
        <strain evidence="3">B73</strain>
    </source>
</reference>
<feature type="chain" id="PRO_5012067734" description="Secreted protein" evidence="2">
    <location>
        <begin position="16"/>
        <end position="88"/>
    </location>
</feature>
<feature type="signal peptide" evidence="2">
    <location>
        <begin position="1"/>
        <end position="15"/>
    </location>
</feature>
<accession>C4J2Y2</accession>
<evidence type="ECO:0000256" key="1">
    <source>
        <dbReference type="SAM" id="MobiDB-lite"/>
    </source>
</evidence>
<proteinExistence type="evidence at transcript level"/>
<feature type="compositionally biased region" description="Low complexity" evidence="1">
    <location>
        <begin position="44"/>
        <end position="66"/>
    </location>
</feature>
<protein>
    <recommendedName>
        <fullName evidence="4">Secreted protein</fullName>
    </recommendedName>
</protein>
<evidence type="ECO:0000313" key="3">
    <source>
        <dbReference type="EMBL" id="ACR35532.1"/>
    </source>
</evidence>
<name>C4J2Y2_MAIZE</name>
<dbReference type="AlphaFoldDB" id="C4J2Y2"/>
<keyword evidence="2" id="KW-0732">Signal</keyword>
<reference evidence="3" key="2">
    <citation type="submission" date="2012-06" db="EMBL/GenBank/DDBJ databases">
        <authorList>
            <person name="Yu Y."/>
            <person name="Currie J."/>
            <person name="Lomeli R."/>
            <person name="Angelova A."/>
            <person name="Collura K."/>
            <person name="Wissotski M."/>
            <person name="Campos D."/>
            <person name="Kudrna D."/>
            <person name="Golser W."/>
            <person name="Ashely E."/>
            <person name="Descour A."/>
            <person name="Fernandes J."/>
            <person name="Soderlund C."/>
            <person name="Walbot V."/>
        </authorList>
    </citation>
    <scope>NUCLEOTIDE SEQUENCE</scope>
    <source>
        <strain evidence="3">B73</strain>
    </source>
</reference>